<evidence type="ECO:0000313" key="3">
    <source>
        <dbReference type="EMBL" id="SEL95785.1"/>
    </source>
</evidence>
<gene>
    <name evidence="3" type="ORF">SAMN05444354_11031</name>
</gene>
<evidence type="ECO:0000313" key="4">
    <source>
        <dbReference type="Proteomes" id="UP000182719"/>
    </source>
</evidence>
<dbReference type="OrthoDB" id="5381512at2"/>
<sequence>MRRSVVAALVAGAWLVGCGGAGGLPTDPNNPSGGLPGDPVNPDPGGPGNPATGQSLWPLTTGSTWTYRITDPVRGTFDKTVEALGLETVPDTNQTATAMRSIQPHLEELSWQVELSDGTVVRLREEDRKAGTVARVTTWSPATVKSLSRPQALNWSTASTIREKTQLSDGTQEEKERTYTWRVVAVNETVTVPAGTFTNAIKVLRDRPDKEGKERVYWLVPGVGKVKEDGERLEELSSYTIAK</sequence>
<dbReference type="AlphaFoldDB" id="A0A1H7UGD0"/>
<protein>
    <recommendedName>
        <fullName evidence="5">Lipoprotein</fullName>
    </recommendedName>
</protein>
<name>A0A1H7UGD0_STIAU</name>
<evidence type="ECO:0008006" key="5">
    <source>
        <dbReference type="Google" id="ProtNLM"/>
    </source>
</evidence>
<reference evidence="4" key="1">
    <citation type="submission" date="2016-10" db="EMBL/GenBank/DDBJ databases">
        <authorList>
            <person name="Varghese N."/>
            <person name="Submissions S."/>
        </authorList>
    </citation>
    <scope>NUCLEOTIDE SEQUENCE [LARGE SCALE GENOMIC DNA]</scope>
    <source>
        <strain evidence="4">DSM 17044</strain>
    </source>
</reference>
<dbReference type="EMBL" id="FOAP01000010">
    <property type="protein sequence ID" value="SEL95785.1"/>
    <property type="molecule type" value="Genomic_DNA"/>
</dbReference>
<proteinExistence type="predicted"/>
<dbReference type="Proteomes" id="UP000182719">
    <property type="component" value="Unassembled WGS sequence"/>
</dbReference>
<keyword evidence="2" id="KW-0732">Signal</keyword>
<feature type="chain" id="PRO_5010227556" description="Lipoprotein" evidence="2">
    <location>
        <begin position="24"/>
        <end position="243"/>
    </location>
</feature>
<feature type="signal peptide" evidence="2">
    <location>
        <begin position="1"/>
        <end position="23"/>
    </location>
</feature>
<feature type="region of interest" description="Disordered" evidence="1">
    <location>
        <begin position="25"/>
        <end position="57"/>
    </location>
</feature>
<evidence type="ECO:0000256" key="1">
    <source>
        <dbReference type="SAM" id="MobiDB-lite"/>
    </source>
</evidence>
<evidence type="ECO:0000256" key="2">
    <source>
        <dbReference type="SAM" id="SignalP"/>
    </source>
</evidence>
<organism evidence="3 4">
    <name type="scientific">Stigmatella aurantiaca</name>
    <dbReference type="NCBI Taxonomy" id="41"/>
    <lineage>
        <taxon>Bacteria</taxon>
        <taxon>Pseudomonadati</taxon>
        <taxon>Myxococcota</taxon>
        <taxon>Myxococcia</taxon>
        <taxon>Myxococcales</taxon>
        <taxon>Cystobacterineae</taxon>
        <taxon>Archangiaceae</taxon>
        <taxon>Stigmatella</taxon>
    </lineage>
</organism>
<dbReference type="Gene3D" id="2.40.360.20">
    <property type="match status" value="1"/>
</dbReference>
<accession>A0A1H7UGD0</accession>
<dbReference type="PROSITE" id="PS51257">
    <property type="entry name" value="PROKAR_LIPOPROTEIN"/>
    <property type="match status" value="1"/>
</dbReference>
<keyword evidence="4" id="KW-1185">Reference proteome</keyword>
<dbReference type="RefSeq" id="WP_075008012.1">
    <property type="nucleotide sequence ID" value="NZ_FOAP01000010.1"/>
</dbReference>